<feature type="region of interest" description="Disordered" evidence="1">
    <location>
        <begin position="343"/>
        <end position="382"/>
    </location>
</feature>
<gene>
    <name evidence="2" type="ORF">AB205_0103790</name>
</gene>
<protein>
    <submittedName>
        <fullName evidence="2">Uncharacterized protein</fullName>
    </submittedName>
</protein>
<proteinExistence type="predicted"/>
<dbReference type="OrthoDB" id="10682542at2759"/>
<name>A0A2G9SF11_AQUCT</name>
<organism evidence="2">
    <name type="scientific">Aquarana catesbeiana</name>
    <name type="common">American bullfrog</name>
    <name type="synonym">Rana catesbeiana</name>
    <dbReference type="NCBI Taxonomy" id="8400"/>
    <lineage>
        <taxon>Eukaryota</taxon>
        <taxon>Metazoa</taxon>
        <taxon>Chordata</taxon>
        <taxon>Craniata</taxon>
        <taxon>Vertebrata</taxon>
        <taxon>Euteleostomi</taxon>
        <taxon>Amphibia</taxon>
        <taxon>Batrachia</taxon>
        <taxon>Anura</taxon>
        <taxon>Neobatrachia</taxon>
        <taxon>Ranoidea</taxon>
        <taxon>Ranidae</taxon>
        <taxon>Aquarana</taxon>
    </lineage>
</organism>
<sequence>KGTGRSTKCDWCFGGGQPHKEWKAELTRLVQVEMRLDESYRALRWYVVQVCLWTVDDTPTEGFGYSSLGGLLLERLPQDPDFESGLEWRLEEISEYKERMLNVSEVPWARVDLEFLANQEWDLEIAYIQLLDSAQQQVWAPFTWDYQEIPADNSEILAEESAMWQSNSVLCQPVPAAIDAEVLWQMQQMLTDLDDPFSAWDDLGWRNASVQKLDEGTGDEAVCSSLLPQTTECMDLIDSSEDVIDYESPAKVLALGQSAANPCPGFSAIPETCDLNDFSAEEEQPRTSPAEALATGQRVQDLCPTSVGVPEAQGEKVAVTSQQQIRIQGEKVFVVPPQQSARVKEAAFPPQQRSVHLGDSTRDMSSQQPDVETEEEAAGSPPQWQLHSLGVEESSLLPQRLAEADDVESPAEVLATGQSATNLCPALATMVEFQGAGAVGPSLHRQANVVKLLLPAESLATGQSAAGLCLASTVSLQLQEAGVIGPSADRSKTTQLKRWQPERVNDLCPTPTDDNYSLQPRMEIMQTDYVSSLCPTNSCPDQVEVWDLVNQLLVGEKCDRLTRDRGFWTEC</sequence>
<dbReference type="EMBL" id="KV924503">
    <property type="protein sequence ID" value="PIO38716.1"/>
    <property type="molecule type" value="Genomic_DNA"/>
</dbReference>
<evidence type="ECO:0000256" key="1">
    <source>
        <dbReference type="SAM" id="MobiDB-lite"/>
    </source>
</evidence>
<feature type="non-terminal residue" evidence="2">
    <location>
        <position position="1"/>
    </location>
</feature>
<evidence type="ECO:0000313" key="2">
    <source>
        <dbReference type="EMBL" id="PIO38716.1"/>
    </source>
</evidence>
<accession>A0A2G9SF11</accession>
<dbReference type="AlphaFoldDB" id="A0A2G9SF11"/>
<reference evidence="2" key="1">
    <citation type="submission" date="2017-08" db="EMBL/GenBank/DDBJ databases">
        <title>Assembly of the North American Bullfrog Genome.</title>
        <authorList>
            <person name="Warren R.L."/>
            <person name="Vandervalk B.P."/>
            <person name="Kucuk E."/>
            <person name="Birol I."/>
            <person name="Helbing C."/>
            <person name="Pandoh P."/>
            <person name="Behsaz B."/>
            <person name="Mohamadi H."/>
            <person name="Chu J."/>
            <person name="Jackman S."/>
            <person name="Hammond S.A."/>
            <person name="Veldhoen N."/>
            <person name="Kirk H."/>
            <person name="Zhao Y."/>
            <person name="Coope R."/>
            <person name="Pleasance S."/>
            <person name="Moore R."/>
            <person name="Holt R."/>
        </authorList>
    </citation>
    <scope>NUCLEOTIDE SEQUENCE</scope>
    <source>
        <strain evidence="2">Bruno</strain>
        <tissue evidence="2">Liver</tissue>
    </source>
</reference>